<dbReference type="Gene3D" id="3.10.20.740">
    <property type="match status" value="1"/>
</dbReference>
<dbReference type="GO" id="GO:0042773">
    <property type="term" value="P:ATP synthesis coupled electron transport"/>
    <property type="evidence" value="ECO:0007669"/>
    <property type="project" value="InterPro"/>
</dbReference>
<dbReference type="AlphaFoldDB" id="A0A5J5IKL8"/>
<dbReference type="InterPro" id="IPR051349">
    <property type="entry name" value="Hydrogenase_assoc-protein"/>
</dbReference>
<dbReference type="InterPro" id="IPR006137">
    <property type="entry name" value="NADH_UbQ_OxRdtase-like_20kDa"/>
</dbReference>
<evidence type="ECO:0000259" key="7">
    <source>
        <dbReference type="PROSITE" id="PS51085"/>
    </source>
</evidence>
<dbReference type="Pfam" id="PF13510">
    <property type="entry name" value="Fer2_4"/>
    <property type="match status" value="1"/>
</dbReference>
<dbReference type="RefSeq" id="WP_150413022.1">
    <property type="nucleotide sequence ID" value="NZ_VYQF01000001.1"/>
</dbReference>
<name>A0A5J5IKL8_9BACT</name>
<evidence type="ECO:0000256" key="1">
    <source>
        <dbReference type="ARBA" id="ARBA00001966"/>
    </source>
</evidence>
<accession>A0A5J5IKL8</accession>
<evidence type="ECO:0000313" key="9">
    <source>
        <dbReference type="EMBL" id="KAA9040933.1"/>
    </source>
</evidence>
<evidence type="ECO:0000256" key="6">
    <source>
        <dbReference type="ARBA" id="ARBA00023014"/>
    </source>
</evidence>
<keyword evidence="4" id="KW-0560">Oxidoreductase</keyword>
<reference evidence="9 10" key="1">
    <citation type="submission" date="2019-09" db="EMBL/GenBank/DDBJ databases">
        <title>Draft genome sequence of Ginsengibacter sp. BR5-29.</title>
        <authorList>
            <person name="Im W.-T."/>
        </authorList>
    </citation>
    <scope>NUCLEOTIDE SEQUENCE [LARGE SCALE GENOMIC DNA]</scope>
    <source>
        <strain evidence="9 10">BR5-29</strain>
    </source>
</reference>
<proteinExistence type="predicted"/>
<dbReference type="CDD" id="cd00207">
    <property type="entry name" value="fer2"/>
    <property type="match status" value="1"/>
</dbReference>
<dbReference type="InterPro" id="IPR054351">
    <property type="entry name" value="NADH_UbQ_OxRdtase_ferredoxin"/>
</dbReference>
<organism evidence="9 10">
    <name type="scientific">Ginsengibacter hankyongi</name>
    <dbReference type="NCBI Taxonomy" id="2607284"/>
    <lineage>
        <taxon>Bacteria</taxon>
        <taxon>Pseudomonadati</taxon>
        <taxon>Bacteroidota</taxon>
        <taxon>Chitinophagia</taxon>
        <taxon>Chitinophagales</taxon>
        <taxon>Chitinophagaceae</taxon>
        <taxon>Ginsengibacter</taxon>
    </lineage>
</organism>
<feature type="domain" description="2Fe-2S ferredoxin-type" evidence="7">
    <location>
        <begin position="3"/>
        <end position="80"/>
    </location>
</feature>
<dbReference type="Pfam" id="PF01058">
    <property type="entry name" value="Oxidored_q6"/>
    <property type="match status" value="1"/>
</dbReference>
<comment type="cofactor">
    <cofactor evidence="1">
        <name>[4Fe-4S] cluster</name>
        <dbReference type="ChEBI" id="CHEBI:49883"/>
    </cofactor>
</comment>
<dbReference type="PROSITE" id="PS51839">
    <property type="entry name" value="4FE4S_HC3"/>
    <property type="match status" value="1"/>
</dbReference>
<dbReference type="InterPro" id="IPR019574">
    <property type="entry name" value="NADH_UbQ_OxRdtase_Gsu_4Fe4S-bd"/>
</dbReference>
<evidence type="ECO:0000256" key="4">
    <source>
        <dbReference type="ARBA" id="ARBA00023002"/>
    </source>
</evidence>
<keyword evidence="3" id="KW-0479">Metal-binding</keyword>
<feature type="domain" description="4Fe-4S His(Cys)3-ligated-type" evidence="8">
    <location>
        <begin position="80"/>
        <end position="119"/>
    </location>
</feature>
<dbReference type="GO" id="GO:0051539">
    <property type="term" value="F:4 iron, 4 sulfur cluster binding"/>
    <property type="evidence" value="ECO:0007669"/>
    <property type="project" value="UniProtKB-KW"/>
</dbReference>
<evidence type="ECO:0000313" key="10">
    <source>
        <dbReference type="Proteomes" id="UP000326903"/>
    </source>
</evidence>
<dbReference type="PROSITE" id="PS00642">
    <property type="entry name" value="COMPLEX1_75K_2"/>
    <property type="match status" value="1"/>
</dbReference>
<dbReference type="SMART" id="SM00929">
    <property type="entry name" value="NADH-G_4Fe-4S_3"/>
    <property type="match status" value="1"/>
</dbReference>
<dbReference type="Gene3D" id="3.30.70.20">
    <property type="match status" value="1"/>
</dbReference>
<dbReference type="Pfam" id="PF10588">
    <property type="entry name" value="NADH-G_4Fe-4S_3"/>
    <property type="match status" value="1"/>
</dbReference>
<gene>
    <name evidence="9" type="ORF">FW778_02525</name>
</gene>
<comment type="caution">
    <text evidence="9">The sequence shown here is derived from an EMBL/GenBank/DDBJ whole genome shotgun (WGS) entry which is preliminary data.</text>
</comment>
<dbReference type="Proteomes" id="UP000326903">
    <property type="component" value="Unassembled WGS sequence"/>
</dbReference>
<dbReference type="PANTHER" id="PTHR42845">
    <property type="entry name" value="COENZYME F420-REDUCING HYDROGENASE, GAMMA SUBUNIT"/>
    <property type="match status" value="1"/>
</dbReference>
<dbReference type="PANTHER" id="PTHR42845:SF1">
    <property type="entry name" value="HYDROGENASE SMALL SUBUNIT"/>
    <property type="match status" value="1"/>
</dbReference>
<keyword evidence="10" id="KW-1185">Reference proteome</keyword>
<keyword evidence="2" id="KW-0004">4Fe-4S</keyword>
<dbReference type="InterPro" id="IPR037024">
    <property type="entry name" value="NiFe_Hase_small_N_sf"/>
</dbReference>
<dbReference type="SUPFAM" id="SSF54292">
    <property type="entry name" value="2Fe-2S ferredoxin-like"/>
    <property type="match status" value="1"/>
</dbReference>
<dbReference type="InterPro" id="IPR000283">
    <property type="entry name" value="NADH_UbQ_OxRdtase_75kDa_su_CS"/>
</dbReference>
<dbReference type="EMBL" id="VYQF01000001">
    <property type="protein sequence ID" value="KAA9040933.1"/>
    <property type="molecule type" value="Genomic_DNA"/>
</dbReference>
<dbReference type="GO" id="GO:0016491">
    <property type="term" value="F:oxidoreductase activity"/>
    <property type="evidence" value="ECO:0007669"/>
    <property type="project" value="UniProtKB-KW"/>
</dbReference>
<dbReference type="InterPro" id="IPR001041">
    <property type="entry name" value="2Fe-2S_ferredoxin-type"/>
</dbReference>
<dbReference type="PROSITE" id="PS51085">
    <property type="entry name" value="2FE2S_FER_2"/>
    <property type="match status" value="1"/>
</dbReference>
<protein>
    <submittedName>
        <fullName evidence="9">2Fe-2S iron-sulfur cluster binding domain-containing protein</fullName>
    </submittedName>
</protein>
<evidence type="ECO:0000256" key="2">
    <source>
        <dbReference type="ARBA" id="ARBA00022485"/>
    </source>
</evidence>
<dbReference type="InterPro" id="IPR036010">
    <property type="entry name" value="2Fe-2S_ferredoxin-like_sf"/>
</dbReference>
<dbReference type="Pfam" id="PF22117">
    <property type="entry name" value="Fer4_Nqo3"/>
    <property type="match status" value="1"/>
</dbReference>
<keyword evidence="5" id="KW-0408">Iron</keyword>
<evidence type="ECO:0000256" key="5">
    <source>
        <dbReference type="ARBA" id="ARBA00023004"/>
    </source>
</evidence>
<dbReference type="SUPFAM" id="SSF56770">
    <property type="entry name" value="HydA/Nqo6-like"/>
    <property type="match status" value="1"/>
</dbReference>
<dbReference type="Gene3D" id="3.40.50.700">
    <property type="entry name" value="NADH:ubiquinone oxidoreductase-like, 20kDa subunit"/>
    <property type="match status" value="1"/>
</dbReference>
<evidence type="ECO:0000259" key="8">
    <source>
        <dbReference type="PROSITE" id="PS51839"/>
    </source>
</evidence>
<dbReference type="GO" id="GO:0008137">
    <property type="term" value="F:NADH dehydrogenase (ubiquinone) activity"/>
    <property type="evidence" value="ECO:0007669"/>
    <property type="project" value="InterPro"/>
</dbReference>
<keyword evidence="6" id="KW-0411">Iron-sulfur</keyword>
<dbReference type="GO" id="GO:0016020">
    <property type="term" value="C:membrane"/>
    <property type="evidence" value="ECO:0007669"/>
    <property type="project" value="InterPro"/>
</dbReference>
<sequence>MASKVNITIDGKNFLVEEGKNLMQVAKENGIFIPSLCYFEHIEPPLGTCRVCTCKINGKFGPACTEKVSEGLKVEVNDPELKDTRKALVEMMFAEGNHICPACEKSGNCDLQHMGYELGIASTRFQHLFKDRIIDFQPTRMVMEHNRCIKCLRCVVDVVTDEGKKVFTYQNRGNETYVGVDYEQEAKLTEEQAINAMKICPTGAIIVRGVSIAEPFGNRKFDMQSVQKKYSEEIPKHKESQITKKRIATVSLAGCFGCHMSMLDIDAELLDLIELVSFDKSPLTDFKNFTTRCHLGIIEGGCCNDENIETLRKFRENCDVLVAIGECSIWGGLPTLRNSIPLGECLDEAYLNCLTNEPGNNIVPYDEDLPKILDRVYACNEIVKIDYYIPGCPPDANIIWKSIKNILWGEEYSILYSEFKYD</sequence>
<evidence type="ECO:0000256" key="3">
    <source>
        <dbReference type="ARBA" id="ARBA00022723"/>
    </source>
</evidence>
<dbReference type="GO" id="GO:0046872">
    <property type="term" value="F:metal ion binding"/>
    <property type="evidence" value="ECO:0007669"/>
    <property type="project" value="UniProtKB-KW"/>
</dbReference>